<evidence type="ECO:0000313" key="3">
    <source>
        <dbReference type="Proteomes" id="UP000317178"/>
    </source>
</evidence>
<dbReference type="AlphaFoldDB" id="A0A518CN43"/>
<organism evidence="2 3">
    <name type="scientific">Polystyrenella longa</name>
    <dbReference type="NCBI Taxonomy" id="2528007"/>
    <lineage>
        <taxon>Bacteria</taxon>
        <taxon>Pseudomonadati</taxon>
        <taxon>Planctomycetota</taxon>
        <taxon>Planctomycetia</taxon>
        <taxon>Planctomycetales</taxon>
        <taxon>Planctomycetaceae</taxon>
        <taxon>Polystyrenella</taxon>
    </lineage>
</organism>
<keyword evidence="1" id="KW-0732">Signal</keyword>
<evidence type="ECO:0000256" key="1">
    <source>
        <dbReference type="SAM" id="SignalP"/>
    </source>
</evidence>
<dbReference type="EMBL" id="CP036281">
    <property type="protein sequence ID" value="QDU80645.1"/>
    <property type="molecule type" value="Genomic_DNA"/>
</dbReference>
<keyword evidence="3" id="KW-1185">Reference proteome</keyword>
<feature type="signal peptide" evidence="1">
    <location>
        <begin position="1"/>
        <end position="30"/>
    </location>
</feature>
<dbReference type="Proteomes" id="UP000317178">
    <property type="component" value="Chromosome"/>
</dbReference>
<dbReference type="KEGG" id="plon:Pla110_23770"/>
<evidence type="ECO:0008006" key="4">
    <source>
        <dbReference type="Google" id="ProtNLM"/>
    </source>
</evidence>
<gene>
    <name evidence="2" type="ORF">Pla110_23770</name>
</gene>
<name>A0A518CN43_9PLAN</name>
<accession>A0A518CN43</accession>
<feature type="chain" id="PRO_5021706977" description="Subtilase-type serine protease" evidence="1">
    <location>
        <begin position="31"/>
        <end position="712"/>
    </location>
</feature>
<protein>
    <recommendedName>
        <fullName evidence="4">Subtilase-type serine protease</fullName>
    </recommendedName>
</protein>
<dbReference type="SUPFAM" id="SSF89260">
    <property type="entry name" value="Collagen-binding domain"/>
    <property type="match status" value="1"/>
</dbReference>
<sequence length="712" mass="77974" precursor="true">MIRVSISYSVMTSFLLAIPLACLPMTNVHAQVSYPMIMSLDPVAVQVGQSSEMMVESRYNMYGAYQVLVSGEGVKGEITTEMKPDKDGNEPSLPRIKIKFTAHENALTGVRDFRIATPQGVSTVGQIVVTSFPVVADQAKENNNTIDVAREISVPATVCGSIESNEDVDYFKFNIGAPGDWTFHVRAMRLQDKIHDLQSHVDPIITLRSPAGGTLAVSDNHFFADPLLSYHFDEAGEYLLEIRDVRYQGNKYWQYAVEINDQPLISLIHPLVVAKGGESDIELLGDSVPANTRAKIDLPADTSTGEKEVSISLGDRITNPVQVWVTEEPPILETLDAHQTLETAQPVIVPGYLAGVISKEGEIDLYRFEATKGQIFSFEVKARRLQSSIDSIIRILDTNGNPLQEGDDLSLFRMTYSDSLIENWTVPADGNYFLEIRDLHLRGGSTYAYAIQTEIAEPRFDLYVDTDKTQLTPGTAGVIFVRAIRKNGFDGDIQLHIDNLPEGVAATCGQFLNKNMADANIILVARPEAKQNVSNVVIRGTGKHSAAAEDSEPLEITAVPLQEIYRPGGGRGHWPMVMNTISINAPGDIRKVTLSQYDITLKPGEKIKIDIELERAESFDKNVSLDPLFQHLSAVYGNTLPPGVSVVSGESKTLLTGKETKGHIVLQADAKAAPSARQQVAVMANISLNFVMKSTFSSEPLFVTIAKPDEGS</sequence>
<evidence type="ECO:0000313" key="2">
    <source>
        <dbReference type="EMBL" id="QDU80645.1"/>
    </source>
</evidence>
<reference evidence="2 3" key="1">
    <citation type="submission" date="2019-02" db="EMBL/GenBank/DDBJ databases">
        <title>Deep-cultivation of Planctomycetes and their phenomic and genomic characterization uncovers novel biology.</title>
        <authorList>
            <person name="Wiegand S."/>
            <person name="Jogler M."/>
            <person name="Boedeker C."/>
            <person name="Pinto D."/>
            <person name="Vollmers J."/>
            <person name="Rivas-Marin E."/>
            <person name="Kohn T."/>
            <person name="Peeters S.H."/>
            <person name="Heuer A."/>
            <person name="Rast P."/>
            <person name="Oberbeckmann S."/>
            <person name="Bunk B."/>
            <person name="Jeske O."/>
            <person name="Meyerdierks A."/>
            <person name="Storesund J.E."/>
            <person name="Kallscheuer N."/>
            <person name="Luecker S."/>
            <person name="Lage O.M."/>
            <person name="Pohl T."/>
            <person name="Merkel B.J."/>
            <person name="Hornburger P."/>
            <person name="Mueller R.-W."/>
            <person name="Bruemmer F."/>
            <person name="Labrenz M."/>
            <person name="Spormann A.M."/>
            <person name="Op den Camp H."/>
            <person name="Overmann J."/>
            <person name="Amann R."/>
            <person name="Jetten M.S.M."/>
            <person name="Mascher T."/>
            <person name="Medema M.H."/>
            <person name="Devos D.P."/>
            <person name="Kaster A.-K."/>
            <person name="Ovreas L."/>
            <person name="Rohde M."/>
            <person name="Galperin M.Y."/>
            <person name="Jogler C."/>
        </authorList>
    </citation>
    <scope>NUCLEOTIDE SEQUENCE [LARGE SCALE GENOMIC DNA]</scope>
    <source>
        <strain evidence="2 3">Pla110</strain>
    </source>
</reference>
<dbReference type="Gene3D" id="2.60.120.380">
    <property type="match status" value="2"/>
</dbReference>
<proteinExistence type="predicted"/>